<dbReference type="PANTHER" id="PTHR33121">
    <property type="entry name" value="CYCLIC DI-GMP PHOSPHODIESTERASE PDEF"/>
    <property type="match status" value="1"/>
</dbReference>
<accession>A0A7Y4E2V7</accession>
<dbReference type="RefSeq" id="WP_171358348.1">
    <property type="nucleotide sequence ID" value="NZ_VTYN01000014.1"/>
</dbReference>
<feature type="transmembrane region" description="Helical" evidence="1">
    <location>
        <begin position="6"/>
        <end position="26"/>
    </location>
</feature>
<dbReference type="Gene3D" id="3.20.20.450">
    <property type="entry name" value="EAL domain"/>
    <property type="match status" value="1"/>
</dbReference>
<keyword evidence="1" id="KW-1133">Transmembrane helix</keyword>
<dbReference type="EMBL" id="VTYN01000014">
    <property type="protein sequence ID" value="NOH49299.1"/>
    <property type="molecule type" value="Genomic_DNA"/>
</dbReference>
<keyword evidence="1" id="KW-0812">Transmembrane</keyword>
<reference evidence="3 4" key="1">
    <citation type="submission" date="2019-08" db="EMBL/GenBank/DDBJ databases">
        <title>Draft genome sequencing and comparative genomics of hatchery-associated Vibrios.</title>
        <authorList>
            <person name="Kehlet-Delgado H."/>
            <person name="Mueller R.S."/>
        </authorList>
    </citation>
    <scope>NUCLEOTIDE SEQUENCE [LARGE SCALE GENOMIC DNA]</scope>
    <source>
        <strain evidence="3 4">00-78-3</strain>
    </source>
</reference>
<dbReference type="SMART" id="SM00052">
    <property type="entry name" value="EAL"/>
    <property type="match status" value="1"/>
</dbReference>
<dbReference type="InterPro" id="IPR050706">
    <property type="entry name" value="Cyclic-di-GMP_PDE-like"/>
</dbReference>
<dbReference type="CDD" id="cd01948">
    <property type="entry name" value="EAL"/>
    <property type="match status" value="1"/>
</dbReference>
<dbReference type="InterPro" id="IPR035919">
    <property type="entry name" value="EAL_sf"/>
</dbReference>
<evidence type="ECO:0000256" key="1">
    <source>
        <dbReference type="SAM" id="Phobius"/>
    </source>
</evidence>
<gene>
    <name evidence="3" type="ORF">F0262_14695</name>
</gene>
<keyword evidence="1" id="KW-0472">Membrane</keyword>
<dbReference type="PROSITE" id="PS50883">
    <property type="entry name" value="EAL"/>
    <property type="match status" value="1"/>
</dbReference>
<dbReference type="PANTHER" id="PTHR33121:SF71">
    <property type="entry name" value="OXYGEN SENSOR PROTEIN DOSP"/>
    <property type="match status" value="1"/>
</dbReference>
<feature type="domain" description="EAL" evidence="2">
    <location>
        <begin position="224"/>
        <end position="473"/>
    </location>
</feature>
<comment type="caution">
    <text evidence="3">The sequence shown here is derived from an EMBL/GenBank/DDBJ whole genome shotgun (WGS) entry which is preliminary data.</text>
</comment>
<dbReference type="SUPFAM" id="SSF141868">
    <property type="entry name" value="EAL domain-like"/>
    <property type="match status" value="1"/>
</dbReference>
<name>A0A7Y4E2V7_9VIBR</name>
<dbReference type="Pfam" id="PF00563">
    <property type="entry name" value="EAL"/>
    <property type="match status" value="1"/>
</dbReference>
<protein>
    <submittedName>
        <fullName evidence="3">EAL domain-containing protein</fullName>
    </submittedName>
</protein>
<dbReference type="AlphaFoldDB" id="A0A7Y4E2V7"/>
<proteinExistence type="predicted"/>
<evidence type="ECO:0000313" key="4">
    <source>
        <dbReference type="Proteomes" id="UP000572072"/>
    </source>
</evidence>
<evidence type="ECO:0000259" key="2">
    <source>
        <dbReference type="PROSITE" id="PS50883"/>
    </source>
</evidence>
<evidence type="ECO:0000313" key="3">
    <source>
        <dbReference type="EMBL" id="NOH49299.1"/>
    </source>
</evidence>
<organism evidence="3 4">
    <name type="scientific">Vibrio rotiferianus</name>
    <dbReference type="NCBI Taxonomy" id="190895"/>
    <lineage>
        <taxon>Bacteria</taxon>
        <taxon>Pseudomonadati</taxon>
        <taxon>Pseudomonadota</taxon>
        <taxon>Gammaproteobacteria</taxon>
        <taxon>Vibrionales</taxon>
        <taxon>Vibrionaceae</taxon>
        <taxon>Vibrio</taxon>
    </lineage>
</organism>
<dbReference type="Proteomes" id="UP000572072">
    <property type="component" value="Unassembled WGS sequence"/>
</dbReference>
<dbReference type="GO" id="GO:0071111">
    <property type="term" value="F:cyclic-guanylate-specific phosphodiesterase activity"/>
    <property type="evidence" value="ECO:0007669"/>
    <property type="project" value="InterPro"/>
</dbReference>
<dbReference type="InterPro" id="IPR001633">
    <property type="entry name" value="EAL_dom"/>
</dbReference>
<sequence>MDLHNILDITLYCILFIILLIILYFAKNNVKFKNDYDLALKRLKKEVTIKNNQIYTTLGLPNLNYLLSKKKKFSDGHKVTYYSLNVVCVGCSSDYYNYFDEQSAKKIKHELHTKLTMAFPNTLICLFEEKHIVILKCASKPIKQKELIDFQQKLSETLPLYIEVSTKKLPVQYAITTLNYSSRMPFSEEGKLLRRVTFGLQTAIKSESGIYTFSETHYQSFLRKRNILEKLVTDIKQGSSQFSLREQPIFSSMNTNIPYMSELLISWNRKGAPGPSVFMPMLESEPHLHFEMTKLVISKSVKYIKSKKPPVFYSINISPTDLSRTDFVKYFYDITNDCSWVRELIIFEVTEGKRLTLDNQALDNINKLKSLGCKLAIDDFGSGYANFELLTGDLFSIVKLDKKFLSDSSLLNIGYQVIKALARIVEDKDMKLVIEGVDNMDKIKYLKPNYHIYYQGFALAEPKEVCPKLGFGQ</sequence>